<evidence type="ECO:0000256" key="5">
    <source>
        <dbReference type="ARBA" id="ARBA00022847"/>
    </source>
</evidence>
<evidence type="ECO:0000313" key="11">
    <source>
        <dbReference type="Proteomes" id="UP000605253"/>
    </source>
</evidence>
<feature type="transmembrane region" description="Helical" evidence="9">
    <location>
        <begin position="179"/>
        <end position="200"/>
    </location>
</feature>
<sequence>MTRFISWLRTGSLIQQIIVALVLGVLLAMIWPEAALSSGILGSLFVSALKSVAPILVLILVADAISKHQSDQPSNIKSILVLYIFGTFAAAITAVVISFLFPTTLDLSLVESDIAPPGGIGEVLKTLAFNVVDNPIHALLNANYIGILAWAILAGLALRHTDGTSKKVLADGAFVISKIVGWVIRLAPIGIFGLIAYAIADTGFGVLATYGQLIAILLSAMLIVALLLNPLIVWIKLKHNPYPLVFQCLSQSGITAFFMRSSAANIPVNMKLAKKMGLRKETYSISIPLGATINMAGAAVTITVMTLAAAHTVGIEVHIVIAFLLCLLATIGATGASGVPGGSLLLIPMACSLFGIDDSVAAQVVGIGFIIGVIQDSAETGLNSSTDILFTAAADLASQERLKKVGTN</sequence>
<keyword evidence="4 9" id="KW-0812">Transmembrane</keyword>
<dbReference type="Gene3D" id="1.10.3860.10">
    <property type="entry name" value="Sodium:dicarboxylate symporter"/>
    <property type="match status" value="1"/>
</dbReference>
<gene>
    <name evidence="9 10" type="primary">sstT</name>
    <name evidence="10" type="ORF">GCM10011365_20660</name>
</gene>
<name>A0A917CWJ2_9GAMM</name>
<evidence type="ECO:0000256" key="8">
    <source>
        <dbReference type="ARBA" id="ARBA00023136"/>
    </source>
</evidence>
<dbReference type="InterPro" id="IPR023025">
    <property type="entry name" value="Ser_Thr_transp_SstT"/>
</dbReference>
<keyword evidence="5 9" id="KW-0769">Symport</keyword>
<comment type="caution">
    <text evidence="10">The sequence shown here is derived from an EMBL/GenBank/DDBJ whole genome shotgun (WGS) entry which is preliminary data.</text>
</comment>
<protein>
    <recommendedName>
        <fullName evidence="9">Serine/threonine transporter SstT</fullName>
    </recommendedName>
    <alternativeName>
        <fullName evidence="9">Na(+)/serine-threonine symporter</fullName>
    </alternativeName>
</protein>
<keyword evidence="3 9" id="KW-1003">Cell membrane</keyword>
<comment type="subcellular location">
    <subcellularLocation>
        <location evidence="9">Cell membrane</location>
        <topology evidence="9">Multi-pass membrane protein</topology>
    </subcellularLocation>
    <subcellularLocation>
        <location evidence="1">Membrane</location>
        <topology evidence="1">Multi-pass membrane protein</topology>
    </subcellularLocation>
</comment>
<dbReference type="GO" id="GO:0005886">
    <property type="term" value="C:plasma membrane"/>
    <property type="evidence" value="ECO:0007669"/>
    <property type="project" value="UniProtKB-SubCell"/>
</dbReference>
<dbReference type="GO" id="GO:0005295">
    <property type="term" value="F:neutral L-amino acid:sodium symporter activity"/>
    <property type="evidence" value="ECO:0007669"/>
    <property type="project" value="TreeGrafter"/>
</dbReference>
<feature type="transmembrane region" description="Helical" evidence="9">
    <location>
        <begin position="317"/>
        <end position="339"/>
    </location>
</feature>
<evidence type="ECO:0000256" key="3">
    <source>
        <dbReference type="ARBA" id="ARBA00022475"/>
    </source>
</evidence>
<dbReference type="PANTHER" id="PTHR42865">
    <property type="entry name" value="PROTON/GLUTAMATE-ASPARTATE SYMPORTER"/>
    <property type="match status" value="1"/>
</dbReference>
<dbReference type="EMBL" id="BMEO01000010">
    <property type="protein sequence ID" value="GGF99217.1"/>
    <property type="molecule type" value="Genomic_DNA"/>
</dbReference>
<keyword evidence="7 9" id="KW-1133">Transmembrane helix</keyword>
<evidence type="ECO:0000256" key="4">
    <source>
        <dbReference type="ARBA" id="ARBA00022692"/>
    </source>
</evidence>
<keyword evidence="6 9" id="KW-0029">Amino-acid transport</keyword>
<comment type="catalytic activity">
    <reaction evidence="9">
        <text>L-threonine(in) + Na(+)(in) = L-threonine(out) + Na(+)(out)</text>
        <dbReference type="Rhea" id="RHEA:69999"/>
        <dbReference type="ChEBI" id="CHEBI:29101"/>
        <dbReference type="ChEBI" id="CHEBI:57926"/>
    </reaction>
</comment>
<keyword evidence="2 9" id="KW-0813">Transport</keyword>
<feature type="transmembrane region" description="Helical" evidence="9">
    <location>
        <begin position="136"/>
        <end position="158"/>
    </location>
</feature>
<evidence type="ECO:0000256" key="9">
    <source>
        <dbReference type="HAMAP-Rule" id="MF_01582"/>
    </source>
</evidence>
<dbReference type="AlphaFoldDB" id="A0A917CWJ2"/>
<dbReference type="FunFam" id="1.10.3860.10:FF:000003">
    <property type="entry name" value="Serine/threonine transporter sstT"/>
    <property type="match status" value="1"/>
</dbReference>
<dbReference type="SUPFAM" id="SSF118215">
    <property type="entry name" value="Proton glutamate symport protein"/>
    <property type="match status" value="1"/>
</dbReference>
<dbReference type="Proteomes" id="UP000605253">
    <property type="component" value="Unassembled WGS sequence"/>
</dbReference>
<dbReference type="PANTHER" id="PTHR42865:SF8">
    <property type="entry name" value="SERINE_THREONINE TRANSPORTER SSTT"/>
    <property type="match status" value="1"/>
</dbReference>
<evidence type="ECO:0000256" key="7">
    <source>
        <dbReference type="ARBA" id="ARBA00022989"/>
    </source>
</evidence>
<accession>A0A917CWJ2</accession>
<reference evidence="10" key="1">
    <citation type="journal article" date="2014" name="Int. J. Syst. Evol. Microbiol.">
        <title>Complete genome sequence of Corynebacterium casei LMG S-19264T (=DSM 44701T), isolated from a smear-ripened cheese.</title>
        <authorList>
            <consortium name="US DOE Joint Genome Institute (JGI-PGF)"/>
            <person name="Walter F."/>
            <person name="Albersmeier A."/>
            <person name="Kalinowski J."/>
            <person name="Ruckert C."/>
        </authorList>
    </citation>
    <scope>NUCLEOTIDE SEQUENCE</scope>
    <source>
        <strain evidence="10">CGMCC 1.12181</strain>
    </source>
</reference>
<comment type="function">
    <text evidence="9">Involved in the import of serine and threonine into the cell, with the concomitant import of sodium (symport system).</text>
</comment>
<organism evidence="10 11">
    <name type="scientific">Marinicella pacifica</name>
    <dbReference type="NCBI Taxonomy" id="1171543"/>
    <lineage>
        <taxon>Bacteria</taxon>
        <taxon>Pseudomonadati</taxon>
        <taxon>Pseudomonadota</taxon>
        <taxon>Gammaproteobacteria</taxon>
        <taxon>Lysobacterales</taxon>
        <taxon>Marinicellaceae</taxon>
        <taxon>Marinicella</taxon>
    </lineage>
</organism>
<dbReference type="HAMAP" id="MF_01582">
    <property type="entry name" value="Ser_Thr_transp_SstT"/>
    <property type="match status" value="1"/>
</dbReference>
<evidence type="ECO:0000313" key="10">
    <source>
        <dbReference type="EMBL" id="GGF99217.1"/>
    </source>
</evidence>
<dbReference type="NCBIfam" id="NF010151">
    <property type="entry name" value="PRK13628.1"/>
    <property type="match status" value="1"/>
</dbReference>
<dbReference type="InterPro" id="IPR036458">
    <property type="entry name" value="Na:dicarbo_symporter_sf"/>
</dbReference>
<keyword evidence="8 9" id="KW-0472">Membrane</keyword>
<feature type="transmembrane region" description="Helical" evidence="9">
    <location>
        <begin position="12"/>
        <end position="32"/>
    </location>
</feature>
<keyword evidence="11" id="KW-1185">Reference proteome</keyword>
<dbReference type="PRINTS" id="PR00173">
    <property type="entry name" value="EDTRNSPORT"/>
</dbReference>
<evidence type="ECO:0000256" key="1">
    <source>
        <dbReference type="ARBA" id="ARBA00004141"/>
    </source>
</evidence>
<comment type="similarity">
    <text evidence="9">Belongs to the dicarboxylate/amino acid:cation symporter (DAACS) (TC 2.A.23) family.</text>
</comment>
<feature type="transmembrane region" description="Helical" evidence="9">
    <location>
        <begin position="212"/>
        <end position="232"/>
    </location>
</feature>
<dbReference type="GO" id="GO:0032329">
    <property type="term" value="P:serine transport"/>
    <property type="evidence" value="ECO:0007669"/>
    <property type="project" value="InterPro"/>
</dbReference>
<proteinExistence type="inferred from homology"/>
<feature type="transmembrane region" description="Helical" evidence="9">
    <location>
        <begin position="78"/>
        <end position="101"/>
    </location>
</feature>
<evidence type="ECO:0000256" key="2">
    <source>
        <dbReference type="ARBA" id="ARBA00022448"/>
    </source>
</evidence>
<evidence type="ECO:0000256" key="6">
    <source>
        <dbReference type="ARBA" id="ARBA00022970"/>
    </source>
</evidence>
<dbReference type="InterPro" id="IPR001991">
    <property type="entry name" value="Na-dicarboxylate_symporter"/>
</dbReference>
<feature type="transmembrane region" description="Helical" evidence="9">
    <location>
        <begin position="283"/>
        <end position="310"/>
    </location>
</feature>
<dbReference type="Pfam" id="PF00375">
    <property type="entry name" value="SDF"/>
    <property type="match status" value="1"/>
</dbReference>
<comment type="catalytic activity">
    <reaction evidence="9">
        <text>L-serine(in) + Na(+)(in) = L-serine(out) + Na(+)(out)</text>
        <dbReference type="Rhea" id="RHEA:29575"/>
        <dbReference type="ChEBI" id="CHEBI:29101"/>
        <dbReference type="ChEBI" id="CHEBI:33384"/>
    </reaction>
</comment>
<reference evidence="10" key="2">
    <citation type="submission" date="2020-09" db="EMBL/GenBank/DDBJ databases">
        <authorList>
            <person name="Sun Q."/>
            <person name="Zhou Y."/>
        </authorList>
    </citation>
    <scope>NUCLEOTIDE SEQUENCE</scope>
    <source>
        <strain evidence="10">CGMCC 1.12181</strain>
    </source>
</reference>
<dbReference type="RefSeq" id="WP_188365668.1">
    <property type="nucleotide sequence ID" value="NZ_BAABJF010000006.1"/>
</dbReference>
<dbReference type="GO" id="GO:0015826">
    <property type="term" value="P:threonine transport"/>
    <property type="evidence" value="ECO:0007669"/>
    <property type="project" value="InterPro"/>
</dbReference>
<feature type="transmembrane region" description="Helical" evidence="9">
    <location>
        <begin position="44"/>
        <end position="66"/>
    </location>
</feature>